<proteinExistence type="predicted"/>
<evidence type="ECO:0000313" key="3">
    <source>
        <dbReference type="Proteomes" id="UP000780721"/>
    </source>
</evidence>
<feature type="region of interest" description="Disordered" evidence="1">
    <location>
        <begin position="34"/>
        <end position="66"/>
    </location>
</feature>
<evidence type="ECO:0000256" key="1">
    <source>
        <dbReference type="SAM" id="MobiDB-lite"/>
    </source>
</evidence>
<protein>
    <submittedName>
        <fullName evidence="2">Uncharacterized protein</fullName>
    </submittedName>
</protein>
<reference evidence="2" key="1">
    <citation type="submission" date="2020-04" db="EMBL/GenBank/DDBJ databases">
        <title>Deep metagenomics examines the oral microbiome during advanced dental caries in children, revealing novel taxa and co-occurrences with host molecules.</title>
        <authorList>
            <person name="Baker J.L."/>
            <person name="Morton J.T."/>
            <person name="Dinis M."/>
            <person name="Alvarez R."/>
            <person name="Tran N.C."/>
            <person name="Knight R."/>
            <person name="Edlund A."/>
        </authorList>
    </citation>
    <scope>NUCLEOTIDE SEQUENCE</scope>
    <source>
        <strain evidence="2">JCVI_48_bin.5</strain>
    </source>
</reference>
<dbReference type="EMBL" id="JABZRB010000240">
    <property type="protein sequence ID" value="MBF1305715.1"/>
    <property type="molecule type" value="Genomic_DNA"/>
</dbReference>
<gene>
    <name evidence="2" type="ORF">HXM91_07700</name>
</gene>
<dbReference type="AlphaFoldDB" id="A0A930DZD9"/>
<organism evidence="2 3">
    <name type="scientific">Oribacterium sinus</name>
    <dbReference type="NCBI Taxonomy" id="237576"/>
    <lineage>
        <taxon>Bacteria</taxon>
        <taxon>Bacillati</taxon>
        <taxon>Bacillota</taxon>
        <taxon>Clostridia</taxon>
        <taxon>Lachnospirales</taxon>
        <taxon>Lachnospiraceae</taxon>
        <taxon>Oribacterium</taxon>
    </lineage>
</organism>
<accession>A0A930DZD9</accession>
<comment type="caution">
    <text evidence="2">The sequence shown here is derived from an EMBL/GenBank/DDBJ whole genome shotgun (WGS) entry which is preliminary data.</text>
</comment>
<name>A0A930DZD9_9FIRM</name>
<dbReference type="Proteomes" id="UP000780721">
    <property type="component" value="Unassembled WGS sequence"/>
</dbReference>
<sequence length="66" mass="7285">MFRPLFQKAGGFLYAGKESAGLMDSTSYRRGLLTDKPTLHSAGEADNYHDRQQHSSCIHNKSKNGG</sequence>
<evidence type="ECO:0000313" key="2">
    <source>
        <dbReference type="EMBL" id="MBF1305715.1"/>
    </source>
</evidence>